<dbReference type="InterPro" id="IPR015797">
    <property type="entry name" value="NUDIX_hydrolase-like_dom_sf"/>
</dbReference>
<dbReference type="GO" id="GO:0006284">
    <property type="term" value="P:base-excision repair"/>
    <property type="evidence" value="ECO:0007669"/>
    <property type="project" value="UniProtKB-UniRule"/>
</dbReference>
<dbReference type="CDD" id="cd00056">
    <property type="entry name" value="ENDO3c"/>
    <property type="match status" value="1"/>
</dbReference>
<evidence type="ECO:0000256" key="9">
    <source>
        <dbReference type="ARBA" id="ARBA00022801"/>
    </source>
</evidence>
<dbReference type="PANTHER" id="PTHR42944:SF1">
    <property type="entry name" value="ADENINE DNA GLYCOSYLASE"/>
    <property type="match status" value="1"/>
</dbReference>
<proteinExistence type="inferred from homology"/>
<evidence type="ECO:0000256" key="14">
    <source>
        <dbReference type="RuleBase" id="RU365096"/>
    </source>
</evidence>
<keyword evidence="17" id="KW-1185">Reference proteome</keyword>
<dbReference type="Proteomes" id="UP000006044">
    <property type="component" value="Unassembled WGS sequence"/>
</dbReference>
<dbReference type="Pfam" id="PF10576">
    <property type="entry name" value="EndIII_4Fe-2S"/>
    <property type="match status" value="1"/>
</dbReference>
<dbReference type="PANTHER" id="PTHR42944">
    <property type="entry name" value="ADENINE DNA GLYCOSYLASE"/>
    <property type="match status" value="1"/>
</dbReference>
<dbReference type="SUPFAM" id="SSF55811">
    <property type="entry name" value="Nudix"/>
    <property type="match status" value="1"/>
</dbReference>
<dbReference type="HOGENOM" id="CLU_012862_0_3_10"/>
<evidence type="ECO:0000256" key="11">
    <source>
        <dbReference type="ARBA" id="ARBA00023014"/>
    </source>
</evidence>
<evidence type="ECO:0000256" key="7">
    <source>
        <dbReference type="ARBA" id="ARBA00022723"/>
    </source>
</evidence>
<dbReference type="RefSeq" id="WP_008861208.1">
    <property type="nucleotide sequence ID" value="NZ_CAXSYG010000004.1"/>
</dbReference>
<gene>
    <name evidence="16" type="ORF">HMPREF9448_00713</name>
</gene>
<dbReference type="EC" id="3.2.2.31" evidence="4 14"/>
<keyword evidence="6" id="KW-0004">4Fe-4S</keyword>
<comment type="catalytic activity">
    <reaction evidence="1 14">
        <text>Hydrolyzes free adenine bases from 7,8-dihydro-8-oxoguanine:adenine mismatched double-stranded DNA, leaving an apurinic site.</text>
        <dbReference type="EC" id="3.2.2.31"/>
    </reaction>
</comment>
<keyword evidence="13 14" id="KW-0326">Glycosidase</keyword>
<comment type="function">
    <text evidence="2">Adenine glycosylase active on G-A mispairs. MutY also corrects error-prone DNA synthesis past GO lesions which are due to the oxidatively damaged form of guanine: 7,8-dihydro-8-oxoguanine (8-oxo-dGTP).</text>
</comment>
<dbReference type="EMBL" id="ADLE01000001">
    <property type="protein sequence ID" value="EJZ66534.1"/>
    <property type="molecule type" value="Genomic_DNA"/>
</dbReference>
<dbReference type="InterPro" id="IPR005760">
    <property type="entry name" value="A/G_AdeGlyc_MutY"/>
</dbReference>
<dbReference type="GO" id="GO:0046872">
    <property type="term" value="F:metal ion binding"/>
    <property type="evidence" value="ECO:0007669"/>
    <property type="project" value="UniProtKB-UniRule"/>
</dbReference>
<dbReference type="AlphaFoldDB" id="K0XF90"/>
<dbReference type="OrthoDB" id="9802365at2"/>
<comment type="cofactor">
    <cofactor evidence="14">
        <name>[4Fe-4S] cluster</name>
        <dbReference type="ChEBI" id="CHEBI:49883"/>
    </cofactor>
    <text evidence="14">Binds 1 [4Fe-4S] cluster.</text>
</comment>
<dbReference type="InterPro" id="IPR003651">
    <property type="entry name" value="Endonuclease3_FeS-loop_motif"/>
</dbReference>
<evidence type="ECO:0000259" key="15">
    <source>
        <dbReference type="SMART" id="SM00478"/>
    </source>
</evidence>
<evidence type="ECO:0000313" key="16">
    <source>
        <dbReference type="EMBL" id="EJZ66534.1"/>
    </source>
</evidence>
<feature type="domain" description="HhH-GPD" evidence="15">
    <location>
        <begin position="46"/>
        <end position="197"/>
    </location>
</feature>
<dbReference type="Gene3D" id="1.10.1670.10">
    <property type="entry name" value="Helix-hairpin-Helix base-excision DNA repair enzymes (C-terminal)"/>
    <property type="match status" value="1"/>
</dbReference>
<dbReference type="STRING" id="742726.HMPREF9448_00713"/>
<dbReference type="NCBIfam" id="TIGR01084">
    <property type="entry name" value="mutY"/>
    <property type="match status" value="1"/>
</dbReference>
<keyword evidence="7" id="KW-0479">Metal-binding</keyword>
<dbReference type="GO" id="GO:0006298">
    <property type="term" value="P:mismatch repair"/>
    <property type="evidence" value="ECO:0007669"/>
    <property type="project" value="TreeGrafter"/>
</dbReference>
<keyword evidence="11" id="KW-0411">Iron-sulfur</keyword>
<evidence type="ECO:0000256" key="6">
    <source>
        <dbReference type="ARBA" id="ARBA00022485"/>
    </source>
</evidence>
<dbReference type="Gene3D" id="1.10.340.30">
    <property type="entry name" value="Hypothetical protein, domain 2"/>
    <property type="match status" value="1"/>
</dbReference>
<dbReference type="GO" id="GO:0000701">
    <property type="term" value="F:purine-specific mismatch base pair DNA N-glycosylase activity"/>
    <property type="evidence" value="ECO:0007669"/>
    <property type="project" value="UniProtKB-EC"/>
</dbReference>
<dbReference type="InterPro" id="IPR023170">
    <property type="entry name" value="HhH_base_excis_C"/>
</dbReference>
<dbReference type="GO" id="GO:0032357">
    <property type="term" value="F:oxidized purine DNA binding"/>
    <property type="evidence" value="ECO:0007669"/>
    <property type="project" value="TreeGrafter"/>
</dbReference>
<dbReference type="InterPro" id="IPR011257">
    <property type="entry name" value="DNA_glycosylase"/>
</dbReference>
<dbReference type="FunFam" id="1.10.340.30:FF:000002">
    <property type="entry name" value="Adenine DNA glycosylase"/>
    <property type="match status" value="1"/>
</dbReference>
<dbReference type="GO" id="GO:0035485">
    <property type="term" value="F:adenine/guanine mispair binding"/>
    <property type="evidence" value="ECO:0007669"/>
    <property type="project" value="TreeGrafter"/>
</dbReference>
<protein>
    <recommendedName>
        <fullName evidence="5 14">Adenine DNA glycosylase</fullName>
        <ecNumber evidence="4 14">3.2.2.31</ecNumber>
    </recommendedName>
</protein>
<keyword evidence="9" id="KW-0378">Hydrolase</keyword>
<dbReference type="Gene3D" id="3.90.79.10">
    <property type="entry name" value="Nucleoside Triphosphate Pyrophosphohydrolase"/>
    <property type="match status" value="1"/>
</dbReference>
<keyword evidence="12" id="KW-0234">DNA repair</keyword>
<evidence type="ECO:0000256" key="2">
    <source>
        <dbReference type="ARBA" id="ARBA00002933"/>
    </source>
</evidence>
<evidence type="ECO:0000256" key="5">
    <source>
        <dbReference type="ARBA" id="ARBA00022023"/>
    </source>
</evidence>
<evidence type="ECO:0000256" key="4">
    <source>
        <dbReference type="ARBA" id="ARBA00012045"/>
    </source>
</evidence>
<comment type="caution">
    <text evidence="16">The sequence shown here is derived from an EMBL/GenBank/DDBJ whole genome shotgun (WGS) entry which is preliminary data.</text>
</comment>
<dbReference type="GeneID" id="77848041"/>
<dbReference type="GO" id="GO:0034039">
    <property type="term" value="F:8-oxo-7,8-dihydroguanine DNA N-glycosylase activity"/>
    <property type="evidence" value="ECO:0007669"/>
    <property type="project" value="TreeGrafter"/>
</dbReference>
<keyword evidence="10 14" id="KW-0408">Iron</keyword>
<dbReference type="InterPro" id="IPR044298">
    <property type="entry name" value="MIG/MutY"/>
</dbReference>
<evidence type="ECO:0000256" key="1">
    <source>
        <dbReference type="ARBA" id="ARBA00000843"/>
    </source>
</evidence>
<evidence type="ECO:0000256" key="10">
    <source>
        <dbReference type="ARBA" id="ARBA00023004"/>
    </source>
</evidence>
<dbReference type="eggNOG" id="COG1194">
    <property type="taxonomic scope" value="Bacteria"/>
</dbReference>
<keyword evidence="8 14" id="KW-0227">DNA damage</keyword>
<reference evidence="16 17" key="1">
    <citation type="submission" date="2012-08" db="EMBL/GenBank/DDBJ databases">
        <title>The Genome Sequence of Barnesiella intestinihominis YIT 11860.</title>
        <authorList>
            <consortium name="The Broad Institute Genome Sequencing Platform"/>
            <person name="Earl A."/>
            <person name="Ward D."/>
            <person name="Feldgarden M."/>
            <person name="Gevers D."/>
            <person name="Morotomi M."/>
            <person name="Walker B."/>
            <person name="Young S.K."/>
            <person name="Zeng Q."/>
            <person name="Gargeya S."/>
            <person name="Fitzgerald M."/>
            <person name="Haas B."/>
            <person name="Abouelleil A."/>
            <person name="Alvarado L."/>
            <person name="Arachchi H.M."/>
            <person name="Berlin A.M."/>
            <person name="Chapman S.B."/>
            <person name="Goldberg J."/>
            <person name="Griggs A."/>
            <person name="Gujja S."/>
            <person name="Hansen M."/>
            <person name="Howarth C."/>
            <person name="Imamovic A."/>
            <person name="Larimer J."/>
            <person name="McCowen C."/>
            <person name="Montmayeur A."/>
            <person name="Murphy C."/>
            <person name="Neiman D."/>
            <person name="Pearson M."/>
            <person name="Priest M."/>
            <person name="Roberts A."/>
            <person name="Saif S."/>
            <person name="Shea T."/>
            <person name="Sisk P."/>
            <person name="Sykes S."/>
            <person name="Wortman J."/>
            <person name="Nusbaum C."/>
            <person name="Birren B."/>
        </authorList>
    </citation>
    <scope>NUCLEOTIDE SEQUENCE [LARGE SCALE GENOMIC DNA]</scope>
    <source>
        <strain evidence="16 17">YIT 11860</strain>
    </source>
</reference>
<dbReference type="SUPFAM" id="SSF48150">
    <property type="entry name" value="DNA-glycosylase"/>
    <property type="match status" value="1"/>
</dbReference>
<dbReference type="Pfam" id="PF14815">
    <property type="entry name" value="NUDIX_4"/>
    <property type="match status" value="1"/>
</dbReference>
<dbReference type="SMART" id="SM00478">
    <property type="entry name" value="ENDO3c"/>
    <property type="match status" value="1"/>
</dbReference>
<dbReference type="PATRIC" id="fig|742726.3.peg.760"/>
<accession>K0XF90</accession>
<dbReference type="CDD" id="cd03431">
    <property type="entry name" value="NUDIX_DNA_Glycosylase_C-MutY"/>
    <property type="match status" value="1"/>
</dbReference>
<sequence length="366" mass="41894">MKKGTEQEEQGAPLAAGLHAWYAENHRVLPWRGITDAYRIWISEIILQQTRVVQGFEYYNRFISRFPDVRSLAAADDDEVMKLWQGLGYYSRARNLLTAARQVVERFGGEFPTTYEGIRSLQGIGDYTAAAVASFAYGLPHAVVDGNVYRVLSRIYGIDTPIDTTEGRKLFAALADELLDRKDPGGYNQALMEFGALYCVPRSPQCGRCIFADRCMALATHRVEELPVKQGKTVVKPRYFNYFYVRQGGDTWIRRREGRDIWRNLYELPLIETDEEQGLDDLQRSGIWAELFHDAGQVGVSSQVYSCKHVLSHRIIHARFYMVETEFAPDMTGYMKIPVERLGDYAVSRLTESFLEKLSMNYPSLF</sequence>
<evidence type="ECO:0000313" key="17">
    <source>
        <dbReference type="Proteomes" id="UP000006044"/>
    </source>
</evidence>
<evidence type="ECO:0000256" key="12">
    <source>
        <dbReference type="ARBA" id="ARBA00023204"/>
    </source>
</evidence>
<evidence type="ECO:0000256" key="13">
    <source>
        <dbReference type="ARBA" id="ARBA00023295"/>
    </source>
</evidence>
<name>K0XF90_9BACT</name>
<dbReference type="InterPro" id="IPR029119">
    <property type="entry name" value="MutY_C"/>
</dbReference>
<organism evidence="16 17">
    <name type="scientific">Barnesiella intestinihominis YIT 11860</name>
    <dbReference type="NCBI Taxonomy" id="742726"/>
    <lineage>
        <taxon>Bacteria</taxon>
        <taxon>Pseudomonadati</taxon>
        <taxon>Bacteroidota</taxon>
        <taxon>Bacteroidia</taxon>
        <taxon>Bacteroidales</taxon>
        <taxon>Barnesiellaceae</taxon>
        <taxon>Barnesiella</taxon>
    </lineage>
</organism>
<evidence type="ECO:0000256" key="3">
    <source>
        <dbReference type="ARBA" id="ARBA00008343"/>
    </source>
</evidence>
<evidence type="ECO:0000256" key="8">
    <source>
        <dbReference type="ARBA" id="ARBA00022763"/>
    </source>
</evidence>
<comment type="similarity">
    <text evidence="3 14">Belongs to the Nth/MutY family.</text>
</comment>
<dbReference type="InterPro" id="IPR003265">
    <property type="entry name" value="HhH-GPD_domain"/>
</dbReference>
<dbReference type="GO" id="GO:0051539">
    <property type="term" value="F:4 iron, 4 sulfur cluster binding"/>
    <property type="evidence" value="ECO:0007669"/>
    <property type="project" value="UniProtKB-UniRule"/>
</dbReference>
<dbReference type="Pfam" id="PF00730">
    <property type="entry name" value="HhH-GPD"/>
    <property type="match status" value="1"/>
</dbReference>